<dbReference type="Gene3D" id="3.40.640.10">
    <property type="entry name" value="Type I PLP-dependent aspartate aminotransferase-like (Major domain)"/>
    <property type="match status" value="1"/>
</dbReference>
<evidence type="ECO:0000256" key="3">
    <source>
        <dbReference type="ARBA" id="ARBA00022576"/>
    </source>
</evidence>
<protein>
    <submittedName>
        <fullName evidence="7">Diaminobutyrate-2-oxoglutarate transaminase</fullName>
    </submittedName>
</protein>
<dbReference type="InterPro" id="IPR015421">
    <property type="entry name" value="PyrdxlP-dep_Trfase_major"/>
</dbReference>
<dbReference type="Pfam" id="PF00202">
    <property type="entry name" value="Aminotran_3"/>
    <property type="match status" value="1"/>
</dbReference>
<keyword evidence="5 6" id="KW-0663">Pyridoxal phosphate</keyword>
<accession>A0A1N6W555</accession>
<dbReference type="CDD" id="cd00610">
    <property type="entry name" value="OAT_like"/>
    <property type="match status" value="1"/>
</dbReference>
<dbReference type="PANTHER" id="PTHR43552:SF1">
    <property type="entry name" value="DIAMINOBUTYRATE--2-OXOGLUTARATE AMINOTRANSFERASE"/>
    <property type="match status" value="1"/>
</dbReference>
<dbReference type="Proteomes" id="UP000186914">
    <property type="component" value="Unassembled WGS sequence"/>
</dbReference>
<organism evidence="7 8">
    <name type="scientific">Haladaptatus litoreus</name>
    <dbReference type="NCBI Taxonomy" id="553468"/>
    <lineage>
        <taxon>Archaea</taxon>
        <taxon>Methanobacteriati</taxon>
        <taxon>Methanobacteriota</taxon>
        <taxon>Stenosarchaea group</taxon>
        <taxon>Halobacteria</taxon>
        <taxon>Halobacteriales</taxon>
        <taxon>Haladaptataceae</taxon>
        <taxon>Haladaptatus</taxon>
    </lineage>
</organism>
<dbReference type="PIRSF" id="PIRSF000521">
    <property type="entry name" value="Transaminase_4ab_Lys_Orn"/>
    <property type="match status" value="1"/>
</dbReference>
<reference evidence="8" key="1">
    <citation type="submission" date="2017-01" db="EMBL/GenBank/DDBJ databases">
        <authorList>
            <person name="Varghese N."/>
            <person name="Submissions S."/>
        </authorList>
    </citation>
    <scope>NUCLEOTIDE SEQUENCE [LARGE SCALE GENOMIC DNA]</scope>
    <source>
        <strain evidence="8">CGMCC 1.7737</strain>
    </source>
</reference>
<dbReference type="SUPFAM" id="SSF53383">
    <property type="entry name" value="PLP-dependent transferases"/>
    <property type="match status" value="1"/>
</dbReference>
<sequence length="486" mass="52583">MGLGEPKTCNAPMYATKWPNSYISPARFDRGDSMTGSESENARLLRQQARRESNARTYPRHLPITIERASGVEVEDVDGNVYYDCLAGAGTLALGHNHPVVVQAIEDVLDAERPLHTLDITTPTKERFVDTLFDSLPDEFSDSARVQFCSPAGTDAIEAALKLVKTATGNRSMLAFQGGYHGMTHGALGLMGNTAPKESVPGTMPDVHHLPYPSDYRCPFGIGGESGHETASRYVEHVLSDPESGIVSPAGMVLELVQGEGGAIPAPDDWTREIRRMTRERDIPLVVDEIQTGLGRTGELYAFEHADIVPDVITLSKAVGGGLPLSVVVYKEELDVWEPGAHAGTFRGDQLAMAAGQATIQHVLENDLDSHAERMGDRLRGHLEDAQATFDCIGDVRGRGLMLGAEIVDTAAETDDLGHYPTHSDLASEIRAECFDRGLIVELGGRDSSTVRFLPPLIVTKDDVDAIAERFYDAVGIAVRREVTAA</sequence>
<evidence type="ECO:0000256" key="1">
    <source>
        <dbReference type="ARBA" id="ARBA00001933"/>
    </source>
</evidence>
<dbReference type="PROSITE" id="PS00600">
    <property type="entry name" value="AA_TRANSFER_CLASS_3"/>
    <property type="match status" value="1"/>
</dbReference>
<keyword evidence="4" id="KW-0808">Transferase</keyword>
<comment type="similarity">
    <text evidence="2 6">Belongs to the class-III pyridoxal-phosphate-dependent aminotransferase family.</text>
</comment>
<dbReference type="GO" id="GO:0030170">
    <property type="term" value="F:pyridoxal phosphate binding"/>
    <property type="evidence" value="ECO:0007669"/>
    <property type="project" value="InterPro"/>
</dbReference>
<evidence type="ECO:0000256" key="5">
    <source>
        <dbReference type="ARBA" id="ARBA00022898"/>
    </source>
</evidence>
<evidence type="ECO:0000256" key="6">
    <source>
        <dbReference type="RuleBase" id="RU003560"/>
    </source>
</evidence>
<dbReference type="Gene3D" id="3.90.1150.10">
    <property type="entry name" value="Aspartate Aminotransferase, domain 1"/>
    <property type="match status" value="1"/>
</dbReference>
<evidence type="ECO:0000313" key="7">
    <source>
        <dbReference type="EMBL" id="SIQ85261.1"/>
    </source>
</evidence>
<dbReference type="NCBIfam" id="NF005393">
    <property type="entry name" value="PRK06938.1"/>
    <property type="match status" value="1"/>
</dbReference>
<dbReference type="InterPro" id="IPR015424">
    <property type="entry name" value="PyrdxlP-dep_Trfase"/>
</dbReference>
<evidence type="ECO:0000256" key="4">
    <source>
        <dbReference type="ARBA" id="ARBA00022679"/>
    </source>
</evidence>
<proteinExistence type="inferred from homology"/>
<comment type="cofactor">
    <cofactor evidence="1">
        <name>pyridoxal 5'-phosphate</name>
        <dbReference type="ChEBI" id="CHEBI:597326"/>
    </cofactor>
</comment>
<keyword evidence="3" id="KW-0032">Aminotransferase</keyword>
<dbReference type="AlphaFoldDB" id="A0A1N6W555"/>
<dbReference type="NCBIfam" id="TIGR00709">
    <property type="entry name" value="dat"/>
    <property type="match status" value="1"/>
</dbReference>
<keyword evidence="8" id="KW-1185">Reference proteome</keyword>
<dbReference type="InterPro" id="IPR049704">
    <property type="entry name" value="Aminotrans_3_PPA_site"/>
</dbReference>
<evidence type="ECO:0000256" key="2">
    <source>
        <dbReference type="ARBA" id="ARBA00008954"/>
    </source>
</evidence>
<dbReference type="InterPro" id="IPR015422">
    <property type="entry name" value="PyrdxlP-dep_Trfase_small"/>
</dbReference>
<dbReference type="InterPro" id="IPR005814">
    <property type="entry name" value="Aminotrans_3"/>
</dbReference>
<dbReference type="EMBL" id="FTNO01000001">
    <property type="protein sequence ID" value="SIQ85261.1"/>
    <property type="molecule type" value="Genomic_DNA"/>
</dbReference>
<dbReference type="GO" id="GO:0008483">
    <property type="term" value="F:transaminase activity"/>
    <property type="evidence" value="ECO:0007669"/>
    <property type="project" value="UniProtKB-KW"/>
</dbReference>
<dbReference type="InterPro" id="IPR004637">
    <property type="entry name" value="Dat"/>
</dbReference>
<name>A0A1N6W555_9EURY</name>
<dbReference type="PANTHER" id="PTHR43552">
    <property type="entry name" value="DIAMINOBUTYRATE--2-OXOGLUTARATE AMINOTRANSFERASE"/>
    <property type="match status" value="1"/>
</dbReference>
<evidence type="ECO:0000313" key="8">
    <source>
        <dbReference type="Proteomes" id="UP000186914"/>
    </source>
</evidence>
<gene>
    <name evidence="7" type="ORF">SAMN05421858_0606</name>
</gene>